<dbReference type="PATRIC" id="fig|754093.4.peg.5647"/>
<dbReference type="GO" id="GO:0016874">
    <property type="term" value="F:ligase activity"/>
    <property type="evidence" value="ECO:0007669"/>
    <property type="project" value="UniProtKB-KW"/>
</dbReference>
<dbReference type="Pfam" id="PF03738">
    <property type="entry name" value="GSP_synth"/>
    <property type="match status" value="1"/>
</dbReference>
<dbReference type="InterPro" id="IPR016185">
    <property type="entry name" value="PreATP-grasp_dom_sf"/>
</dbReference>
<dbReference type="Gene3D" id="3.30.1490.330">
    <property type="match status" value="1"/>
</dbReference>
<organism evidence="8 9">
    <name type="scientific">Shigella dysenteriae 1617</name>
    <dbReference type="NCBI Taxonomy" id="754093"/>
    <lineage>
        <taxon>Bacteria</taxon>
        <taxon>Pseudomonadati</taxon>
        <taxon>Pseudomonadota</taxon>
        <taxon>Gammaproteobacteria</taxon>
        <taxon>Enterobacterales</taxon>
        <taxon>Enterobacteriaceae</taxon>
        <taxon>Shigella</taxon>
    </lineage>
</organism>
<dbReference type="GO" id="GO:0005524">
    <property type="term" value="F:ATP binding"/>
    <property type="evidence" value="ECO:0007669"/>
    <property type="project" value="UniProtKB-KW"/>
</dbReference>
<keyword evidence="2" id="KW-0479">Metal-binding</keyword>
<proteinExistence type="predicted"/>
<gene>
    <name evidence="8" type="ORF">Asd1617_05780</name>
</gene>
<dbReference type="HOGENOM" id="CLU_453336_0_0_6"/>
<sequence>MARKRKSRNNSKIGHGAISRIGRPNNPFEPRRNRYAQKYLTLALMGGAAFFVLKGCGDSGDVDNDGDGTFYSTVQDCIDDGNNADICARGWNNAKAAFYADVPKNMTQQNCQSKYENCYYDNVEQSWIPVVSGFLLSRVIRKDRDEPFVYNSGGSSFASRPVWRNTSGDYSWRSGSGKKESYSSGGFTTKKASTVSRGGYGRSSSARGQLGRLIMLRHNVPVRRDLDQIAADNGFDFHIIDNEIYWDESRAYRFTLRQIEEQIEKPTAELLSPVCLEVVERAVKDEEILTQLAIPPLYWDVIAESWRARDPSLYGRMDFAWCGNAPVKLLEYNADTPTSLYESAYFQWLWLEDARRSGIIPRDADQYNAIQERLISRFSELYSREPFYFCCCQDTDEDRSTVLYLQDCAQQAGQESRFIYIEDLGLDVGGVLTDLDDNVIQRAFKLYPLEWMMRDDNGPLLRKRREQWVEPLWKSILSNKGLMPLLWRFFPGHPNLLASWFEGEKPQIAAGESYVRKPIYSREGGNVTIFDGQNNVVDHADGDYADEPMIYQAFQPLPRFGDSYTLIGSWIVDDEACGMGIREDNTLITKDTSRSVPHYIAG</sequence>
<dbReference type="SUPFAM" id="SSF56059">
    <property type="entry name" value="Glutathione synthetase ATP-binding domain-like"/>
    <property type="match status" value="1"/>
</dbReference>
<evidence type="ECO:0000259" key="7">
    <source>
        <dbReference type="Pfam" id="PF03738"/>
    </source>
</evidence>
<evidence type="ECO:0000313" key="8">
    <source>
        <dbReference type="EMBL" id="AHA68607.1"/>
    </source>
</evidence>
<feature type="domain" description="Glutathionylspermidine synthase pre-ATP-grasp-like" evidence="7">
    <location>
        <begin position="228"/>
        <end position="600"/>
    </location>
</feature>
<dbReference type="AlphaFoldDB" id="A0A0A7A2Y8"/>
<dbReference type="Pfam" id="PF06693">
    <property type="entry name" value="DUF1190"/>
    <property type="match status" value="1"/>
</dbReference>
<feature type="region of interest" description="Disordered" evidence="6">
    <location>
        <begin position="1"/>
        <end position="30"/>
    </location>
</feature>
<dbReference type="KEGG" id="sdz:Asd1617_05780"/>
<name>A0A0A7A2Y8_SHIDY</name>
<accession>A0A0A7A2Y8</accession>
<evidence type="ECO:0000256" key="1">
    <source>
        <dbReference type="ARBA" id="ARBA00022598"/>
    </source>
</evidence>
<dbReference type="GO" id="GO:0046872">
    <property type="term" value="F:metal ion binding"/>
    <property type="evidence" value="ECO:0007669"/>
    <property type="project" value="UniProtKB-KW"/>
</dbReference>
<dbReference type="EMBL" id="CP006736">
    <property type="protein sequence ID" value="AHA68607.1"/>
    <property type="molecule type" value="Genomic_DNA"/>
</dbReference>
<dbReference type="Proteomes" id="UP000031647">
    <property type="component" value="Chromosome"/>
</dbReference>
<feature type="region of interest" description="Disordered" evidence="6">
    <location>
        <begin position="173"/>
        <end position="205"/>
    </location>
</feature>
<evidence type="ECO:0000256" key="6">
    <source>
        <dbReference type="SAM" id="MobiDB-lite"/>
    </source>
</evidence>
<dbReference type="InterPro" id="IPR009576">
    <property type="entry name" value="Biofilm_formation_YgiB"/>
</dbReference>
<evidence type="ECO:0000256" key="3">
    <source>
        <dbReference type="ARBA" id="ARBA00022741"/>
    </source>
</evidence>
<protein>
    <submittedName>
        <fullName evidence="8">Glutathionylspermidine synthase family protein</fullName>
    </submittedName>
</protein>
<evidence type="ECO:0000256" key="5">
    <source>
        <dbReference type="ARBA" id="ARBA00022842"/>
    </source>
</evidence>
<keyword evidence="5" id="KW-0460">Magnesium</keyword>
<dbReference type="SUPFAM" id="SSF52440">
    <property type="entry name" value="PreATP-grasp domain"/>
    <property type="match status" value="1"/>
</dbReference>
<keyword evidence="1" id="KW-0436">Ligase</keyword>
<evidence type="ECO:0000256" key="4">
    <source>
        <dbReference type="ARBA" id="ARBA00022840"/>
    </source>
</evidence>
<keyword evidence="4" id="KW-0067">ATP-binding</keyword>
<reference evidence="8 9" key="1">
    <citation type="submission" date="2013-09" db="EMBL/GenBank/DDBJ databases">
        <title>Comparative genomics of Sd1617 to representative strains in evaluating its pathogenesis.</title>
        <authorList>
            <person name="Aksomboon Vongsawan A."/>
            <person name="Kapatral V."/>
            <person name="Vaisvil B."/>
            <person name="Serichantalergs O."/>
            <person name="Hale T.L."/>
            <person name="Mason C.J."/>
        </authorList>
    </citation>
    <scope>NUCLEOTIDE SEQUENCE [LARGE SCALE GENOMIC DNA]</scope>
    <source>
        <strain evidence="8 9">1617</strain>
    </source>
</reference>
<dbReference type="InterPro" id="IPR005494">
    <property type="entry name" value="GSPS_pre-ATP-grasp-like_dom"/>
</dbReference>
<evidence type="ECO:0000256" key="2">
    <source>
        <dbReference type="ARBA" id="ARBA00022723"/>
    </source>
</evidence>
<evidence type="ECO:0000313" key="9">
    <source>
        <dbReference type="Proteomes" id="UP000031647"/>
    </source>
</evidence>
<keyword evidence="3" id="KW-0547">Nucleotide-binding</keyword>